<accession>A0A3A8MXP8</accession>
<protein>
    <submittedName>
        <fullName evidence="2">Sodium:proton exchanger</fullName>
    </submittedName>
</protein>
<feature type="non-terminal residue" evidence="2">
    <location>
        <position position="81"/>
    </location>
</feature>
<keyword evidence="1" id="KW-0812">Transmembrane</keyword>
<evidence type="ECO:0000313" key="2">
    <source>
        <dbReference type="EMBL" id="RKH36643.1"/>
    </source>
</evidence>
<sequence length="81" mass="8295">MQALLVFLIVAALSLLGSSRSLLDPGRFPALAQLAASGLLFLIFGALLGPSVLGVLTVENLDSLRPLIALGLGMGGCLLYT</sequence>
<name>A0A3A8MXP8_9BACT</name>
<proteinExistence type="predicted"/>
<evidence type="ECO:0000313" key="3">
    <source>
        <dbReference type="Proteomes" id="UP000273405"/>
    </source>
</evidence>
<comment type="caution">
    <text evidence="2">The sequence shown here is derived from an EMBL/GenBank/DDBJ whole genome shotgun (WGS) entry which is preliminary data.</text>
</comment>
<evidence type="ECO:0000256" key="1">
    <source>
        <dbReference type="SAM" id="Phobius"/>
    </source>
</evidence>
<keyword evidence="1" id="KW-1133">Transmembrane helix</keyword>
<organism evidence="2 3">
    <name type="scientific">Corallococcus sicarius</name>
    <dbReference type="NCBI Taxonomy" id="2316726"/>
    <lineage>
        <taxon>Bacteria</taxon>
        <taxon>Pseudomonadati</taxon>
        <taxon>Myxococcota</taxon>
        <taxon>Myxococcia</taxon>
        <taxon>Myxococcales</taxon>
        <taxon>Cystobacterineae</taxon>
        <taxon>Myxococcaceae</taxon>
        <taxon>Corallococcus</taxon>
    </lineage>
</organism>
<feature type="transmembrane region" description="Helical" evidence="1">
    <location>
        <begin position="31"/>
        <end position="56"/>
    </location>
</feature>
<gene>
    <name evidence="2" type="ORF">D7X12_32535</name>
</gene>
<dbReference type="EMBL" id="RAWG01000293">
    <property type="protein sequence ID" value="RKH36643.1"/>
    <property type="molecule type" value="Genomic_DNA"/>
</dbReference>
<keyword evidence="1" id="KW-0472">Membrane</keyword>
<dbReference type="Proteomes" id="UP000273405">
    <property type="component" value="Unassembled WGS sequence"/>
</dbReference>
<dbReference type="AlphaFoldDB" id="A0A3A8MXP8"/>
<reference evidence="3" key="1">
    <citation type="submission" date="2018-09" db="EMBL/GenBank/DDBJ databases">
        <authorList>
            <person name="Livingstone P.G."/>
            <person name="Whitworth D.E."/>
        </authorList>
    </citation>
    <scope>NUCLEOTIDE SEQUENCE [LARGE SCALE GENOMIC DNA]</scope>
    <source>
        <strain evidence="3">CA040B</strain>
    </source>
</reference>
<keyword evidence="3" id="KW-1185">Reference proteome</keyword>